<dbReference type="InterPro" id="IPR025366">
    <property type="entry name" value="DUF4270"/>
</dbReference>
<organism evidence="1 2">
    <name type="scientific">Sphingobacterium zeae</name>
    <dbReference type="NCBI Taxonomy" id="1776859"/>
    <lineage>
        <taxon>Bacteria</taxon>
        <taxon>Pseudomonadati</taxon>
        <taxon>Bacteroidota</taxon>
        <taxon>Sphingobacteriia</taxon>
        <taxon>Sphingobacteriales</taxon>
        <taxon>Sphingobacteriaceae</taxon>
        <taxon>Sphingobacterium</taxon>
    </lineage>
</organism>
<dbReference type="EMBL" id="JAUTBA010000001">
    <property type="protein sequence ID" value="MDQ1148595.1"/>
    <property type="molecule type" value="Genomic_DNA"/>
</dbReference>
<evidence type="ECO:0000313" key="1">
    <source>
        <dbReference type="EMBL" id="MDQ1148595.1"/>
    </source>
</evidence>
<dbReference type="PROSITE" id="PS51257">
    <property type="entry name" value="PROKAR_LIPOPROTEIN"/>
    <property type="match status" value="1"/>
</dbReference>
<accession>A0ABU0U0V7</accession>
<name>A0ABU0U0V7_9SPHI</name>
<dbReference type="RefSeq" id="WP_307184607.1">
    <property type="nucleotide sequence ID" value="NZ_JAUTBA010000001.1"/>
</dbReference>
<proteinExistence type="predicted"/>
<dbReference type="Pfam" id="PF14092">
    <property type="entry name" value="DUF4270"/>
    <property type="match status" value="1"/>
</dbReference>
<protein>
    <recommendedName>
        <fullName evidence="3">DUF4270 family protein</fullName>
    </recommendedName>
</protein>
<reference evidence="1 2" key="1">
    <citation type="submission" date="2023-07" db="EMBL/GenBank/DDBJ databases">
        <title>Functional and genomic diversity of the sorghum phyllosphere microbiome.</title>
        <authorList>
            <person name="Shade A."/>
        </authorList>
    </citation>
    <scope>NUCLEOTIDE SEQUENCE [LARGE SCALE GENOMIC DNA]</scope>
    <source>
        <strain evidence="1 2">SORGH_AS_0892</strain>
    </source>
</reference>
<evidence type="ECO:0000313" key="2">
    <source>
        <dbReference type="Proteomes" id="UP001244640"/>
    </source>
</evidence>
<dbReference type="Proteomes" id="UP001244640">
    <property type="component" value="Unassembled WGS sequence"/>
</dbReference>
<sequence>MIKDFKRRSIQFLLPLFTLAAFVGCNKDVSLSLDSSRNETIGLVPIDSVSVKVSTYQLNIVPSSATGMILVGNNKNDVTGSVKSTSYMRLGIGTINSATLPDDAVLDSVSLVMPLNKYYYGDTTQMQKISVHRVSEDITQTQLDPTKPIYERPYYLPSLSIASTKKFAYETNNLAEISFRPRVRSIDSLHFRFNDMISNELFSLIKNKDNRVSTSSSFQEYFKGLALVPDAGNTTMIGLKDTIYLQVHYSFMNAQGAKTSGKQYFNIDNRGFQYNHVEADRSATKFASMTLSNPEIASGQTDGYTFIEGSTGVVAKIEFPTLLQLVNDPTIAINKAELVIEAENSAQTNFAQPRSLVLMIANSLGNPIGLLHPPFGNPNEVQQAVAVSDNTNYGKYTFNLIEYLTRFKTTYKNTSLYVSLPLQNLFATGDRLILSKQGNEPKIKLNILYTKFQ</sequence>
<evidence type="ECO:0008006" key="3">
    <source>
        <dbReference type="Google" id="ProtNLM"/>
    </source>
</evidence>
<gene>
    <name evidence="1" type="ORF">QE382_000579</name>
</gene>
<keyword evidence="2" id="KW-1185">Reference proteome</keyword>
<comment type="caution">
    <text evidence="1">The sequence shown here is derived from an EMBL/GenBank/DDBJ whole genome shotgun (WGS) entry which is preliminary data.</text>
</comment>